<protein>
    <submittedName>
        <fullName evidence="2">Uncharacterized protein</fullName>
    </submittedName>
</protein>
<accession>A0AAW2TJ19</accession>
<reference evidence="2" key="1">
    <citation type="submission" date="2020-06" db="EMBL/GenBank/DDBJ databases">
        <authorList>
            <person name="Li T."/>
            <person name="Hu X."/>
            <person name="Zhang T."/>
            <person name="Song X."/>
            <person name="Zhang H."/>
            <person name="Dai N."/>
            <person name="Sheng W."/>
            <person name="Hou X."/>
            <person name="Wei L."/>
        </authorList>
    </citation>
    <scope>NUCLEOTIDE SEQUENCE</scope>
    <source>
        <strain evidence="2">G02</strain>
        <tissue evidence="2">Leaf</tissue>
    </source>
</reference>
<dbReference type="PANTHER" id="PTHR33870">
    <property type="entry name" value="CARDIOMYOPATHY-ASSOCIATED PROTEIN"/>
    <property type="match status" value="1"/>
</dbReference>
<evidence type="ECO:0000256" key="1">
    <source>
        <dbReference type="SAM" id="MobiDB-lite"/>
    </source>
</evidence>
<feature type="compositionally biased region" description="Polar residues" evidence="1">
    <location>
        <begin position="611"/>
        <end position="629"/>
    </location>
</feature>
<feature type="region of interest" description="Disordered" evidence="1">
    <location>
        <begin position="120"/>
        <end position="267"/>
    </location>
</feature>
<feature type="region of interest" description="Disordered" evidence="1">
    <location>
        <begin position="682"/>
        <end position="716"/>
    </location>
</feature>
<sequence>MGIELLEIGIKLRKGAIFTVKWCFRSVCSHPFLVDGSVRRCYCVEKNESFYVERFSEKRRDEAEESTEQTDLLAAERGLGDLGYKEKAEWNEEILNDGEVGENHYAQCKGECGFSGFSSSFSLGTSEEREDKEEEVQDEDEEDGDLDSDSDRAESSSPDASMADIIPMLDELHPLLDEEAPQPVRISRDGSDVASERSPKSSTRSHESDDETENQEDLEAADDDNEDGEDEEDGQGDKEEQTKSAITWTEEDQKNLMDLGSSEIERNQRLENLILRRRARKHMGVFPERNLIDLDADLPFNITPISTRRQNPFDLPHDSYDDSGLPPIPGSAPSILLPRRNPFDIPYDSSEEKPDLMGDGFQEEFTSTFQSREPFFRRHESFNARPSIFAPSRQDVKMRPYFVPERTFSEESSYSSFQRQLSELSDSKVSSVPETESIGSVEDDRKLSEEDNLQEVEAIPRMEEITEAAQSGDPELISLENEEDLHREPEPVPEMASVSEHVGHGSQSSEEEEDSLELGLVEKKDVDVDELHFQLEDVAYHYKQENVTPPVEVQATEYHSNSEVVEQRYSRDSSSSSLSEVSERVFTEMVGEELPVFEEGGRAGPAGEPGISTQTSVESADLNITSTLVSDIPNRGPVYDSSPREVRNNFSSSSSSLDVHPESDPGLPPVLVKRTVSFLERESEESSQEIREHDNLSTDSSEVNVRPETEDSSAAPSIIPEVSILLNSSVEASVEENPIEQHIQTLDKSSEDQNLDQAQEDKYLLVSERENPLKSVSHCL</sequence>
<reference evidence="2" key="2">
    <citation type="journal article" date="2024" name="Plant">
        <title>Genomic evolution and insights into agronomic trait innovations of Sesamum species.</title>
        <authorList>
            <person name="Miao H."/>
            <person name="Wang L."/>
            <person name="Qu L."/>
            <person name="Liu H."/>
            <person name="Sun Y."/>
            <person name="Le M."/>
            <person name="Wang Q."/>
            <person name="Wei S."/>
            <person name="Zheng Y."/>
            <person name="Lin W."/>
            <person name="Duan Y."/>
            <person name="Cao H."/>
            <person name="Xiong S."/>
            <person name="Wang X."/>
            <person name="Wei L."/>
            <person name="Li C."/>
            <person name="Ma Q."/>
            <person name="Ju M."/>
            <person name="Zhao R."/>
            <person name="Li G."/>
            <person name="Mu C."/>
            <person name="Tian Q."/>
            <person name="Mei H."/>
            <person name="Zhang T."/>
            <person name="Gao T."/>
            <person name="Zhang H."/>
        </authorList>
    </citation>
    <scope>NUCLEOTIDE SEQUENCE</scope>
    <source>
        <strain evidence="2">G02</strain>
    </source>
</reference>
<feature type="compositionally biased region" description="Acidic residues" evidence="1">
    <location>
        <begin position="128"/>
        <end position="148"/>
    </location>
</feature>
<proteinExistence type="predicted"/>
<feature type="region of interest" description="Disordered" evidence="1">
    <location>
        <begin position="557"/>
        <end position="669"/>
    </location>
</feature>
<feature type="compositionally biased region" description="Polar residues" evidence="1">
    <location>
        <begin position="410"/>
        <end position="438"/>
    </location>
</feature>
<feature type="compositionally biased region" description="Acidic residues" evidence="1">
    <location>
        <begin position="208"/>
        <end position="234"/>
    </location>
</feature>
<feature type="region of interest" description="Disordered" evidence="1">
    <location>
        <begin position="407"/>
        <end position="516"/>
    </location>
</feature>
<organism evidence="2">
    <name type="scientific">Sesamum radiatum</name>
    <name type="common">Black benniseed</name>
    <dbReference type="NCBI Taxonomy" id="300843"/>
    <lineage>
        <taxon>Eukaryota</taxon>
        <taxon>Viridiplantae</taxon>
        <taxon>Streptophyta</taxon>
        <taxon>Embryophyta</taxon>
        <taxon>Tracheophyta</taxon>
        <taxon>Spermatophyta</taxon>
        <taxon>Magnoliopsida</taxon>
        <taxon>eudicotyledons</taxon>
        <taxon>Gunneridae</taxon>
        <taxon>Pentapetalae</taxon>
        <taxon>asterids</taxon>
        <taxon>lamiids</taxon>
        <taxon>Lamiales</taxon>
        <taxon>Pedaliaceae</taxon>
        <taxon>Sesamum</taxon>
    </lineage>
</organism>
<dbReference type="EMBL" id="JACGWJ010000008">
    <property type="protein sequence ID" value="KAL0404717.1"/>
    <property type="molecule type" value="Genomic_DNA"/>
</dbReference>
<name>A0AAW2TJ19_SESRA</name>
<dbReference type="AlphaFoldDB" id="A0AAW2TJ19"/>
<dbReference type="PANTHER" id="PTHR33870:SF4">
    <property type="entry name" value="CARDIOMYOPATHY-ASSOCIATED PROTEIN"/>
    <property type="match status" value="1"/>
</dbReference>
<feature type="compositionally biased region" description="Low complexity" evidence="1">
    <location>
        <begin position="497"/>
        <end position="508"/>
    </location>
</feature>
<evidence type="ECO:0000313" key="2">
    <source>
        <dbReference type="EMBL" id="KAL0404717.1"/>
    </source>
</evidence>
<feature type="compositionally biased region" description="Basic and acidic residues" evidence="1">
    <location>
        <begin position="186"/>
        <end position="207"/>
    </location>
</feature>
<comment type="caution">
    <text evidence="2">The sequence shown here is derived from an EMBL/GenBank/DDBJ whole genome shotgun (WGS) entry which is preliminary data.</text>
</comment>
<gene>
    <name evidence="2" type="ORF">Sradi_2112500</name>
</gene>